<proteinExistence type="inferred from homology"/>
<feature type="active site" description="Proton acceptor" evidence="7">
    <location>
        <position position="369"/>
    </location>
</feature>
<comment type="similarity">
    <text evidence="1 8">Belongs to the thiolase-like superfamily. Thiolase family.</text>
</comment>
<feature type="active site" description="Proton acceptor" evidence="7">
    <location>
        <position position="399"/>
    </location>
</feature>
<dbReference type="PROSITE" id="PS00099">
    <property type="entry name" value="THIOLASE_3"/>
    <property type="match status" value="1"/>
</dbReference>
<evidence type="ECO:0000256" key="7">
    <source>
        <dbReference type="PIRSR" id="PIRSR000429-1"/>
    </source>
</evidence>
<dbReference type="InterPro" id="IPR020613">
    <property type="entry name" value="Thiolase_CS"/>
</dbReference>
<evidence type="ECO:0000313" key="12">
    <source>
        <dbReference type="Proteomes" id="UP000314616"/>
    </source>
</evidence>
<dbReference type="EMBL" id="CP040915">
    <property type="protein sequence ID" value="QDC26146.1"/>
    <property type="molecule type" value="Genomic_DNA"/>
</dbReference>
<dbReference type="SUPFAM" id="SSF53901">
    <property type="entry name" value="Thiolase-like"/>
    <property type="match status" value="2"/>
</dbReference>
<sequence length="412" mass="41687">MSATDPITTPAAGAASNGQGPADVVIVGAARTPQGKLRGQLASFAATELGAAAIRGALAQGGVPAEAVQAVILGQVLQAGAGQNPARQAAIGAGIPWSAHTATVNKVCLSGLTAVIDAARLLRSGEAEVVVAGGMESMTNAPHLLPGSRAGYAYGPVTLLDHTAHDGLTDAFDHEAMGTSTERYTTERYPLTREQQDSVAAASHQRAAKAWENGTFTPEVVPLTVTTRKGQTVVDTDEGIRPETTVATLAKLRPAFTPQGSITAGNASPISDGAAAVVLTTRQVATERGWPVLATVRAAGQVAGPDTSLHAQPARAIEAALKRQGWDAHDLDLVEINEAFGAVVAQSTAELGVDPAKVNPHGGGIAIGHPIGASGARLVVHAAHQLHADHVQRAAVALCGGGGQGEALLLEA</sequence>
<reference evidence="11 12" key="1">
    <citation type="submission" date="2019-05" db="EMBL/GenBank/DDBJ databases">
        <title>Georgenia *** sp. nov., and Georgenia *** sp. nov., isolated from the intestinal contents of plateau pika (Ochotona curzoniae) in the Qinghai-Tibet plateau of China.</title>
        <authorList>
            <person name="Tian Z."/>
        </authorList>
    </citation>
    <scope>NUCLEOTIDE SEQUENCE [LARGE SCALE GENOMIC DNA]</scope>
    <source>
        <strain evidence="11 12">Z443</strain>
    </source>
</reference>
<organism evidence="11 12">
    <name type="scientific">Georgenia yuyongxinii</name>
    <dbReference type="NCBI Taxonomy" id="2589797"/>
    <lineage>
        <taxon>Bacteria</taxon>
        <taxon>Bacillati</taxon>
        <taxon>Actinomycetota</taxon>
        <taxon>Actinomycetes</taxon>
        <taxon>Micrococcales</taxon>
        <taxon>Bogoriellaceae</taxon>
        <taxon>Georgenia</taxon>
    </lineage>
</organism>
<dbReference type="GO" id="GO:0003985">
    <property type="term" value="F:acetyl-CoA C-acetyltransferase activity"/>
    <property type="evidence" value="ECO:0007669"/>
    <property type="project" value="UniProtKB-EC"/>
</dbReference>
<dbReference type="Gene3D" id="3.40.47.10">
    <property type="match status" value="2"/>
</dbReference>
<dbReference type="NCBIfam" id="TIGR01930">
    <property type="entry name" value="AcCoA-C-Actrans"/>
    <property type="match status" value="1"/>
</dbReference>
<dbReference type="Proteomes" id="UP000314616">
    <property type="component" value="Chromosome"/>
</dbReference>
<evidence type="ECO:0000256" key="5">
    <source>
        <dbReference type="ARBA" id="ARBA00030755"/>
    </source>
</evidence>
<dbReference type="InterPro" id="IPR020615">
    <property type="entry name" value="Thiolase_acyl_enz_int_AS"/>
</dbReference>
<dbReference type="PROSITE" id="PS00098">
    <property type="entry name" value="THIOLASE_1"/>
    <property type="match status" value="1"/>
</dbReference>
<evidence type="ECO:0000256" key="3">
    <source>
        <dbReference type="ARBA" id="ARBA00022679"/>
    </source>
</evidence>
<protein>
    <recommendedName>
        <fullName evidence="6">Probable acetyl-CoA acetyltransferase</fullName>
        <ecNumber evidence="2">2.3.1.9</ecNumber>
    </recommendedName>
    <alternativeName>
        <fullName evidence="5">Acetoacetyl-CoA thiolase</fullName>
    </alternativeName>
</protein>
<feature type="active site" description="Acyl-thioester intermediate" evidence="7">
    <location>
        <position position="108"/>
    </location>
</feature>
<evidence type="ECO:0000259" key="10">
    <source>
        <dbReference type="Pfam" id="PF02803"/>
    </source>
</evidence>
<dbReference type="InterPro" id="IPR020610">
    <property type="entry name" value="Thiolase_AS"/>
</dbReference>
<dbReference type="InterPro" id="IPR002155">
    <property type="entry name" value="Thiolase"/>
</dbReference>
<dbReference type="EC" id="2.3.1.9" evidence="2"/>
<dbReference type="PANTHER" id="PTHR18919">
    <property type="entry name" value="ACETYL-COA C-ACYLTRANSFERASE"/>
    <property type="match status" value="1"/>
</dbReference>
<dbReference type="OrthoDB" id="9764638at2"/>
<dbReference type="PROSITE" id="PS00737">
    <property type="entry name" value="THIOLASE_2"/>
    <property type="match status" value="1"/>
</dbReference>
<dbReference type="RefSeq" id="WP_139930593.1">
    <property type="nucleotide sequence ID" value="NZ_CP040915.1"/>
</dbReference>
<dbReference type="Pfam" id="PF00108">
    <property type="entry name" value="Thiolase_N"/>
    <property type="match status" value="1"/>
</dbReference>
<dbReference type="KEGG" id="gyu:FE374_17380"/>
<gene>
    <name evidence="11" type="ORF">FE374_17380</name>
</gene>
<evidence type="ECO:0000256" key="4">
    <source>
        <dbReference type="ARBA" id="ARBA00023315"/>
    </source>
</evidence>
<dbReference type="InterPro" id="IPR016039">
    <property type="entry name" value="Thiolase-like"/>
</dbReference>
<feature type="domain" description="Thiolase C-terminal" evidence="10">
    <location>
        <begin position="292"/>
        <end position="411"/>
    </location>
</feature>
<dbReference type="InterPro" id="IPR020616">
    <property type="entry name" value="Thiolase_N"/>
</dbReference>
<evidence type="ECO:0000256" key="8">
    <source>
        <dbReference type="RuleBase" id="RU003557"/>
    </source>
</evidence>
<evidence type="ECO:0000256" key="1">
    <source>
        <dbReference type="ARBA" id="ARBA00010982"/>
    </source>
</evidence>
<dbReference type="Pfam" id="PF02803">
    <property type="entry name" value="Thiolase_C"/>
    <property type="match status" value="1"/>
</dbReference>
<evidence type="ECO:0000259" key="9">
    <source>
        <dbReference type="Pfam" id="PF00108"/>
    </source>
</evidence>
<keyword evidence="3 8" id="KW-0808">Transferase</keyword>
<dbReference type="PANTHER" id="PTHR18919:SF107">
    <property type="entry name" value="ACETYL-COA ACETYLTRANSFERASE, CYTOSOLIC"/>
    <property type="match status" value="1"/>
</dbReference>
<accession>A0A5B8CD90</accession>
<dbReference type="InterPro" id="IPR020617">
    <property type="entry name" value="Thiolase_C"/>
</dbReference>
<keyword evidence="4 8" id="KW-0012">Acyltransferase</keyword>
<evidence type="ECO:0000256" key="6">
    <source>
        <dbReference type="ARBA" id="ARBA00040529"/>
    </source>
</evidence>
<dbReference type="AlphaFoldDB" id="A0A5B8CD90"/>
<dbReference type="PIRSF" id="PIRSF000429">
    <property type="entry name" value="Ac-CoA_Ac_transf"/>
    <property type="match status" value="1"/>
</dbReference>
<dbReference type="CDD" id="cd00751">
    <property type="entry name" value="thiolase"/>
    <property type="match status" value="1"/>
</dbReference>
<evidence type="ECO:0000313" key="11">
    <source>
        <dbReference type="EMBL" id="QDC26146.1"/>
    </source>
</evidence>
<feature type="domain" description="Thiolase N-terminal" evidence="9">
    <location>
        <begin position="24"/>
        <end position="282"/>
    </location>
</feature>
<evidence type="ECO:0000256" key="2">
    <source>
        <dbReference type="ARBA" id="ARBA00012705"/>
    </source>
</evidence>
<name>A0A5B8CD90_9MICO</name>